<dbReference type="InterPro" id="IPR016181">
    <property type="entry name" value="Acyl_CoA_acyltransferase"/>
</dbReference>
<protein>
    <submittedName>
        <fullName evidence="2">Uncharacterized protein</fullName>
    </submittedName>
</protein>
<proteinExistence type="predicted"/>
<dbReference type="OrthoDB" id="5143160at2"/>
<dbReference type="Proteomes" id="UP000315395">
    <property type="component" value="Chromosome"/>
</dbReference>
<feature type="region of interest" description="Disordered" evidence="1">
    <location>
        <begin position="220"/>
        <end position="270"/>
    </location>
</feature>
<reference evidence="2 3" key="1">
    <citation type="submission" date="2019-07" db="EMBL/GenBank/DDBJ databases">
        <title>complete genome sequencing of Ornithinimicrobium sp. H23M54.</title>
        <authorList>
            <person name="Bae J.-W."/>
            <person name="Lee S.-Y."/>
        </authorList>
    </citation>
    <scope>NUCLEOTIDE SEQUENCE [LARGE SCALE GENOMIC DNA]</scope>
    <source>
        <strain evidence="2 3">H23M54</strain>
    </source>
</reference>
<evidence type="ECO:0000313" key="2">
    <source>
        <dbReference type="EMBL" id="QDO89275.1"/>
    </source>
</evidence>
<dbReference type="SUPFAM" id="SSF55729">
    <property type="entry name" value="Acyl-CoA N-acyltransferases (Nat)"/>
    <property type="match status" value="1"/>
</dbReference>
<feature type="compositionally biased region" description="Low complexity" evidence="1">
    <location>
        <begin position="246"/>
        <end position="258"/>
    </location>
</feature>
<dbReference type="AlphaFoldDB" id="A0A516GCM1"/>
<organism evidence="2 3">
    <name type="scientific">Ornithinimicrobium ciconiae</name>
    <dbReference type="NCBI Taxonomy" id="2594265"/>
    <lineage>
        <taxon>Bacteria</taxon>
        <taxon>Bacillati</taxon>
        <taxon>Actinomycetota</taxon>
        <taxon>Actinomycetes</taxon>
        <taxon>Micrococcales</taxon>
        <taxon>Ornithinimicrobiaceae</taxon>
        <taxon>Ornithinimicrobium</taxon>
    </lineage>
</organism>
<keyword evidence="3" id="KW-1185">Reference proteome</keyword>
<evidence type="ECO:0000313" key="3">
    <source>
        <dbReference type="Proteomes" id="UP000315395"/>
    </source>
</evidence>
<sequence>MRRGPAAQDVGPVITWRPVGRAELLEVSGADPYVTFAVGAQAHAVVGEHGWAVLHPWRPTGHWGGGAFVHPGAPADAESAALSALLARAPDTVLEWFSTAPGRALQAPAGLSLGGSGRWDFLTTDTAPSIRDEAARTAADSSEVHLVELDDARDAAEIEDFGREHNADFEGFPGWGFAELWLGLRDSAGALRGVGGMHLLATDVPHLSGIVVDRRHRGRGLHGPLVPDPDASAGLRAQRDAGAGGTSASTRSAATRTSPTVNSTVSPRREARTWVASSAYSGCCATTHAPASLLEGMGPP</sequence>
<dbReference type="EMBL" id="CP041616">
    <property type="protein sequence ID" value="QDO89275.1"/>
    <property type="molecule type" value="Genomic_DNA"/>
</dbReference>
<name>A0A516GCM1_9MICO</name>
<dbReference type="KEGG" id="orz:FNH13_13830"/>
<evidence type="ECO:0000256" key="1">
    <source>
        <dbReference type="SAM" id="MobiDB-lite"/>
    </source>
</evidence>
<gene>
    <name evidence="2" type="ORF">FNH13_13830</name>
</gene>
<accession>A0A516GCM1</accession>
<dbReference type="Gene3D" id="3.40.630.30">
    <property type="match status" value="1"/>
</dbReference>
<dbReference type="RefSeq" id="WP_143783959.1">
    <property type="nucleotide sequence ID" value="NZ_CP041616.1"/>
</dbReference>